<dbReference type="CDD" id="cd01823">
    <property type="entry name" value="SEST_like"/>
    <property type="match status" value="1"/>
</dbReference>
<dbReference type="STRING" id="1179773.BN6_75140"/>
<evidence type="ECO:0000313" key="6">
    <source>
        <dbReference type="Proteomes" id="UP000006281"/>
    </source>
</evidence>
<dbReference type="EMBL" id="HE804045">
    <property type="protein sequence ID" value="CCH34739.1"/>
    <property type="molecule type" value="Genomic_DNA"/>
</dbReference>
<protein>
    <submittedName>
        <fullName evidence="5">GDSL family lipase</fullName>
    </submittedName>
</protein>
<gene>
    <name evidence="5" type="ordered locus">BN6_75140</name>
</gene>
<evidence type="ECO:0000313" key="5">
    <source>
        <dbReference type="EMBL" id="CCH34739.1"/>
    </source>
</evidence>
<dbReference type="SUPFAM" id="SSF52266">
    <property type="entry name" value="SGNH hydrolase"/>
    <property type="match status" value="1"/>
</dbReference>
<evidence type="ECO:0000256" key="3">
    <source>
        <dbReference type="SAM" id="SignalP"/>
    </source>
</evidence>
<feature type="domain" description="SGNH hydrolase-type esterase" evidence="4">
    <location>
        <begin position="32"/>
        <end position="274"/>
    </location>
</feature>
<keyword evidence="6" id="KW-1185">Reference proteome</keyword>
<accession>K0KD71</accession>
<dbReference type="AlphaFoldDB" id="K0KD71"/>
<dbReference type="Pfam" id="PF13472">
    <property type="entry name" value="Lipase_GDSL_2"/>
    <property type="match status" value="1"/>
</dbReference>
<dbReference type="Proteomes" id="UP000006281">
    <property type="component" value="Chromosome"/>
</dbReference>
<dbReference type="HOGENOM" id="CLU_038449_4_1_11"/>
<feature type="active site" evidence="1">
    <location>
        <position position="266"/>
    </location>
</feature>
<reference evidence="5 6" key="1">
    <citation type="journal article" date="2012" name="BMC Genomics">
        <title>Complete genome sequence of Saccharothrix espanaensis DSM 44229T and comparison to the other completely sequenced Pseudonocardiaceae.</title>
        <authorList>
            <person name="Strobel T."/>
            <person name="Al-Dilaimi A."/>
            <person name="Blom J."/>
            <person name="Gessner A."/>
            <person name="Kalinowski J."/>
            <person name="Luzhetska M."/>
            <person name="Puhler A."/>
            <person name="Szczepanowski R."/>
            <person name="Bechthold A."/>
            <person name="Ruckert C."/>
        </authorList>
    </citation>
    <scope>NUCLEOTIDE SEQUENCE [LARGE SCALE GENOMIC DNA]</scope>
    <source>
        <strain evidence="6">ATCC 51144 / DSM 44229 / JCM 9112 / NBRC 15066 / NRRL 15764</strain>
    </source>
</reference>
<dbReference type="PATRIC" id="fig|1179773.3.peg.7587"/>
<proteinExistence type="predicted"/>
<dbReference type="eggNOG" id="COG2755">
    <property type="taxonomic scope" value="Bacteria"/>
</dbReference>
<feature type="active site" description="Nucleophile" evidence="1">
    <location>
        <position position="36"/>
    </location>
</feature>
<dbReference type="PANTHER" id="PTHR37981:SF1">
    <property type="entry name" value="SGNH HYDROLASE-TYPE ESTERASE DOMAIN-CONTAINING PROTEIN"/>
    <property type="match status" value="1"/>
</dbReference>
<feature type="disulfide bond" evidence="2">
    <location>
        <begin position="129"/>
        <end position="142"/>
    </location>
</feature>
<sequence length="283" mass="29254">MTLRPSLLVALIATLLIPVTAQATPKYRHYVALGDSYASGPFIPDQRTDPLGCFRSTRNYASVVAAKLGPGKFTDVSCGGATTVDMTAPQGVPLGPNPPQFDALTADTDLVTLTIGGNDIGFGEIILTCARESVLDPWGAPCEQHYTAGGTDALAARIAAAGPKISAVLHGIKDRAPRAKVVVVGYLRILPPSGGCWPVVPISVGDVPYLDGTQRTLNAMIGARTTAAGATFVDPYPIGLGHDVCALPGVKWVEGLIPTAPAFPVHPNAAGMRAIGDLVARAL</sequence>
<feature type="chain" id="PRO_5003837443" evidence="3">
    <location>
        <begin position="24"/>
        <end position="283"/>
    </location>
</feature>
<dbReference type="GO" id="GO:0004806">
    <property type="term" value="F:triacylglycerol lipase activity"/>
    <property type="evidence" value="ECO:0007669"/>
    <property type="project" value="TreeGrafter"/>
</dbReference>
<feature type="disulfide bond" evidence="2">
    <location>
        <begin position="53"/>
        <end position="78"/>
    </location>
</feature>
<dbReference type="InterPro" id="IPR037460">
    <property type="entry name" value="SEST-like"/>
</dbReference>
<keyword evidence="3" id="KW-0732">Signal</keyword>
<dbReference type="OrthoDB" id="5503950at2"/>
<keyword evidence="2" id="KW-1015">Disulfide bond</keyword>
<feature type="disulfide bond" evidence="2">
    <location>
        <begin position="196"/>
        <end position="245"/>
    </location>
</feature>
<evidence type="ECO:0000256" key="1">
    <source>
        <dbReference type="PIRSR" id="PIRSR637460-1"/>
    </source>
</evidence>
<dbReference type="RefSeq" id="WP_015104849.1">
    <property type="nucleotide sequence ID" value="NC_019673.1"/>
</dbReference>
<dbReference type="PANTHER" id="PTHR37981">
    <property type="entry name" value="LIPASE 2"/>
    <property type="match status" value="1"/>
</dbReference>
<dbReference type="KEGG" id="sesp:BN6_75140"/>
<dbReference type="InterPro" id="IPR036514">
    <property type="entry name" value="SGNH_hydro_sf"/>
</dbReference>
<organism evidence="5 6">
    <name type="scientific">Saccharothrix espanaensis (strain ATCC 51144 / DSM 44229 / JCM 9112 / NBRC 15066 / NRRL 15764)</name>
    <dbReference type="NCBI Taxonomy" id="1179773"/>
    <lineage>
        <taxon>Bacteria</taxon>
        <taxon>Bacillati</taxon>
        <taxon>Actinomycetota</taxon>
        <taxon>Actinomycetes</taxon>
        <taxon>Pseudonocardiales</taxon>
        <taxon>Pseudonocardiaceae</taxon>
        <taxon>Saccharothrix</taxon>
    </lineage>
</organism>
<dbReference type="Gene3D" id="3.40.50.1110">
    <property type="entry name" value="SGNH hydrolase"/>
    <property type="match status" value="1"/>
</dbReference>
<feature type="signal peptide" evidence="3">
    <location>
        <begin position="1"/>
        <end position="23"/>
    </location>
</feature>
<evidence type="ECO:0000256" key="2">
    <source>
        <dbReference type="PIRSR" id="PIRSR637460-2"/>
    </source>
</evidence>
<dbReference type="BioCyc" id="SESP1179773:BN6_RS36305-MONOMER"/>
<evidence type="ECO:0000259" key="4">
    <source>
        <dbReference type="Pfam" id="PF13472"/>
    </source>
</evidence>
<dbReference type="GO" id="GO:0019433">
    <property type="term" value="P:triglyceride catabolic process"/>
    <property type="evidence" value="ECO:0007669"/>
    <property type="project" value="TreeGrafter"/>
</dbReference>
<name>K0KD71_SACES</name>
<dbReference type="InterPro" id="IPR013830">
    <property type="entry name" value="SGNH_hydro"/>
</dbReference>